<dbReference type="Pfam" id="PF08240">
    <property type="entry name" value="ADH_N"/>
    <property type="match status" value="1"/>
</dbReference>
<dbReference type="GO" id="GO:0016491">
    <property type="term" value="F:oxidoreductase activity"/>
    <property type="evidence" value="ECO:0007669"/>
    <property type="project" value="InterPro"/>
</dbReference>
<organism evidence="3 4">
    <name type="scientific">Orbilia oligospora</name>
    <name type="common">Nematode-trapping fungus</name>
    <name type="synonym">Arthrobotrys oligospora</name>
    <dbReference type="NCBI Taxonomy" id="2813651"/>
    <lineage>
        <taxon>Eukaryota</taxon>
        <taxon>Fungi</taxon>
        <taxon>Dikarya</taxon>
        <taxon>Ascomycota</taxon>
        <taxon>Pezizomycotina</taxon>
        <taxon>Orbiliomycetes</taxon>
        <taxon>Orbiliales</taxon>
        <taxon>Orbiliaceae</taxon>
        <taxon>Orbilia</taxon>
    </lineage>
</organism>
<name>A0A6G1M4Q8_ORBOL</name>
<comment type="caution">
    <text evidence="3">The sequence shown here is derived from an EMBL/GenBank/DDBJ whole genome shotgun (WGS) entry which is preliminary data.</text>
</comment>
<evidence type="ECO:0000256" key="1">
    <source>
        <dbReference type="ARBA" id="ARBA00022679"/>
    </source>
</evidence>
<protein>
    <recommendedName>
        <fullName evidence="2">Enoyl reductase (ER) domain-containing protein</fullName>
    </recommendedName>
</protein>
<dbReference type="InterPro" id="IPR020843">
    <property type="entry name" value="ER"/>
</dbReference>
<evidence type="ECO:0000313" key="4">
    <source>
        <dbReference type="Proteomes" id="UP000483672"/>
    </source>
</evidence>
<keyword evidence="1" id="KW-0808">Transferase</keyword>
<dbReference type="PANTHER" id="PTHR45681:SF6">
    <property type="entry name" value="POLYKETIDE SYNTHASE 37"/>
    <property type="match status" value="1"/>
</dbReference>
<dbReference type="SUPFAM" id="SSF50129">
    <property type="entry name" value="GroES-like"/>
    <property type="match status" value="1"/>
</dbReference>
<dbReference type="Gene3D" id="3.90.180.10">
    <property type="entry name" value="Medium-chain alcohol dehydrogenases, catalytic domain"/>
    <property type="match status" value="2"/>
</dbReference>
<proteinExistence type="predicted"/>
<dbReference type="CDD" id="cd05195">
    <property type="entry name" value="enoyl_red"/>
    <property type="match status" value="1"/>
</dbReference>
<accession>A0A6G1M4Q8</accession>
<dbReference type="Gene3D" id="3.40.50.720">
    <property type="entry name" value="NAD(P)-binding Rossmann-like Domain"/>
    <property type="match status" value="1"/>
</dbReference>
<dbReference type="InterPro" id="IPR011032">
    <property type="entry name" value="GroES-like_sf"/>
</dbReference>
<dbReference type="AlphaFoldDB" id="A0A6G1M4Q8"/>
<dbReference type="SUPFAM" id="SSF51735">
    <property type="entry name" value="NAD(P)-binding Rossmann-fold domains"/>
    <property type="match status" value="1"/>
</dbReference>
<dbReference type="EMBL" id="WIPF01000162">
    <property type="protein sequence ID" value="KAF3202888.1"/>
    <property type="molecule type" value="Genomic_DNA"/>
</dbReference>
<feature type="domain" description="Enoyl reductase (ER)" evidence="2">
    <location>
        <begin position="62"/>
        <end position="317"/>
    </location>
</feature>
<dbReference type="InterPro" id="IPR013154">
    <property type="entry name" value="ADH-like_N"/>
</dbReference>
<dbReference type="InterPro" id="IPR036291">
    <property type="entry name" value="NAD(P)-bd_dom_sf"/>
</dbReference>
<evidence type="ECO:0000259" key="2">
    <source>
        <dbReference type="SMART" id="SM00829"/>
    </source>
</evidence>
<dbReference type="Proteomes" id="UP000483672">
    <property type="component" value="Unassembled WGS sequence"/>
</dbReference>
<dbReference type="InterPro" id="IPR050444">
    <property type="entry name" value="Polyketide_Synthase"/>
</dbReference>
<sequence>MAGFATLLLAGQDLSERVNGIAQVRDALLSDVDNLFLPQTFRQTGSGIVEYCQLDEAAELTKRVQSVKAGPVLTTRKYGKWGFHTLPDDIVEVEDHAAGVNFKDCLIALGALNESTIGSEISGIVSQIGKDIQEHGLKPGDRVCGFAADGYRTLYRCKVSSPSRVPESSAPTDVEAASIPVNFATAWHVYYVARLVAGESVLIHSGSGGATVFATVSTQEKRDLLTSRYKIHPTHIFNSRDSNALWSVEIGKKDIQAQGKLPMAQFENNISFSAVDLGHMHQKRPQYIAQLINEVLERFGAAEKGLRPVSTVQTFDIS</sequence>
<reference evidence="3 4" key="1">
    <citation type="submission" date="2019-06" db="EMBL/GenBank/DDBJ databases">
        <authorList>
            <person name="Palmer J.M."/>
        </authorList>
    </citation>
    <scope>NUCLEOTIDE SEQUENCE [LARGE SCALE GENOMIC DNA]</scope>
    <source>
        <strain evidence="3 4">TWF191</strain>
    </source>
</reference>
<dbReference type="PANTHER" id="PTHR45681">
    <property type="entry name" value="POLYKETIDE SYNTHASE 44-RELATED"/>
    <property type="match status" value="1"/>
</dbReference>
<evidence type="ECO:0000313" key="3">
    <source>
        <dbReference type="EMBL" id="KAF3202888.1"/>
    </source>
</evidence>
<dbReference type="SMART" id="SM00829">
    <property type="entry name" value="PKS_ER"/>
    <property type="match status" value="1"/>
</dbReference>
<gene>
    <name evidence="3" type="ORF">TWF191_002863</name>
</gene>
<dbReference type="GO" id="GO:0016740">
    <property type="term" value="F:transferase activity"/>
    <property type="evidence" value="ECO:0007669"/>
    <property type="project" value="UniProtKB-KW"/>
</dbReference>